<evidence type="ECO:0000313" key="3">
    <source>
        <dbReference type="Proteomes" id="UP000007014"/>
    </source>
</evidence>
<evidence type="ECO:0000313" key="2">
    <source>
        <dbReference type="EMBL" id="BAM81854.1"/>
    </source>
</evidence>
<organism evidence="2 3">
    <name type="scientific">Cyanidioschyzon merolae (strain NIES-3377 / 10D)</name>
    <name type="common">Unicellular red alga</name>
    <dbReference type="NCBI Taxonomy" id="280699"/>
    <lineage>
        <taxon>Eukaryota</taxon>
        <taxon>Rhodophyta</taxon>
        <taxon>Bangiophyceae</taxon>
        <taxon>Cyanidiales</taxon>
        <taxon>Cyanidiaceae</taxon>
        <taxon>Cyanidioschyzon</taxon>
    </lineage>
</organism>
<dbReference type="OrthoDB" id="10474752at2759"/>
<evidence type="ECO:0000256" key="1">
    <source>
        <dbReference type="SAM" id="MobiDB-lite"/>
    </source>
</evidence>
<name>M1VA13_CYAM1</name>
<dbReference type="RefSeq" id="XP_005537890.1">
    <property type="nucleotide sequence ID" value="XM_005537833.1"/>
</dbReference>
<reference evidence="2 3" key="1">
    <citation type="journal article" date="2004" name="Nature">
        <title>Genome sequence of the ultrasmall unicellular red alga Cyanidioschyzon merolae 10D.</title>
        <authorList>
            <person name="Matsuzaki M."/>
            <person name="Misumi O."/>
            <person name="Shin-i T."/>
            <person name="Maruyama S."/>
            <person name="Takahara M."/>
            <person name="Miyagishima S."/>
            <person name="Mori T."/>
            <person name="Nishida K."/>
            <person name="Yagisawa F."/>
            <person name="Nishida K."/>
            <person name="Yoshida Y."/>
            <person name="Nishimura Y."/>
            <person name="Nakao S."/>
            <person name="Kobayashi T."/>
            <person name="Momoyama Y."/>
            <person name="Higashiyama T."/>
            <person name="Minoda A."/>
            <person name="Sano M."/>
            <person name="Nomoto H."/>
            <person name="Oishi K."/>
            <person name="Hayashi H."/>
            <person name="Ohta F."/>
            <person name="Nishizaka S."/>
            <person name="Haga S."/>
            <person name="Miura S."/>
            <person name="Morishita T."/>
            <person name="Kabeya Y."/>
            <person name="Terasawa K."/>
            <person name="Suzuki Y."/>
            <person name="Ishii Y."/>
            <person name="Asakawa S."/>
            <person name="Takano H."/>
            <person name="Ohta N."/>
            <person name="Kuroiwa H."/>
            <person name="Tanaka K."/>
            <person name="Shimizu N."/>
            <person name="Sugano S."/>
            <person name="Sato N."/>
            <person name="Nozaki H."/>
            <person name="Ogasawara N."/>
            <person name="Kohara Y."/>
            <person name="Kuroiwa T."/>
        </authorList>
    </citation>
    <scope>NUCLEOTIDE SEQUENCE [LARGE SCALE GENOMIC DNA]</scope>
    <source>
        <strain evidence="2 3">10D</strain>
    </source>
</reference>
<dbReference type="GeneID" id="16996136"/>
<dbReference type="HOGENOM" id="CLU_330746_0_0_1"/>
<sequence>MNDYRALLLRPLVEAAPHDDGNRREEVSVARPRGLRNIWASDVQQESNMFLVTYATSLEDIAGFYFYAAATKSKDEPGRKLLLVPNVNRAAYWQSLIAEIDAREAQHPELTIVTPEGLSTPLIAHTSLLLVDGVHLVLGLHGDSSEHCAAGASARNLSETVEFADAITRLLFYHPGKLRVFAQMAGPSSARAQTELVPLLAQWLRCSSVRHIIPQTTTPEPSAALERGAHHWPYTIIPFAVPVEHQLDHVIDQRREYLYEVLEAHTGVFDGKEQALVLCPTKRSTERTLAALASRLAPQGAACTAPVPSLILSNVPEDSRIKLETLGSLLRNTEAQRRALLGIGTLEPDAGDEESSAWSSASKPAAHSDRVLLQELFRSGALRIAAMAIRSVRGRNDKPEGPDVAASAGRGARKSPSTSMQCADTAHAVQPFATIEYITRILDEMHRSKHAVVVVLKTTHWSGYHGEPKSFQASVLRALSRCIFRVAVEPTGVLDRTRHSQAAIMHVTCQALHRLMVFTSQRSAPWVYLHATGRLFTGDNLPVGERAAEHEVDTSAWWIQHVARTASQGLSFRLLREMNCCGTPLVDEAAAAEWMRYTLHAALMHRGQRTEQASRRGPDAHARALVRLLENAGCIQMSAPARTYALTMLGLAALKYQISPESILGFIRSAYGKPRCLGTFSSDNAAEHRHCIGIAAPRPTARIVFDPHRHQPRCRAVIELLYYVCHAGAERELRDADMVLHQIRDRGLRPEQAIPFTLHEMNPARLQKGEAVFLVVQLWMATAEPPHARTIFEAVLAMVHCLCAAISERPALYRQSIIATLASWMEKFRNGAHHWVRAPSDTPRALLEQCLIAWTRYTHAPKDADAR</sequence>
<keyword evidence="3" id="KW-1185">Reference proteome</keyword>
<proteinExistence type="predicted"/>
<protein>
    <submittedName>
        <fullName evidence="2">Uncharacterized protein</fullName>
    </submittedName>
</protein>
<gene>
    <name evidence="2" type="ORF">CYME_CMP236C</name>
</gene>
<dbReference type="KEGG" id="cme:CYME_CMP236C"/>
<feature type="region of interest" description="Disordered" evidence="1">
    <location>
        <begin position="393"/>
        <end position="422"/>
    </location>
</feature>
<dbReference type="Proteomes" id="UP000007014">
    <property type="component" value="Chromosome 16"/>
</dbReference>
<reference evidence="2 3" key="2">
    <citation type="journal article" date="2007" name="BMC Biol.">
        <title>A 100%-complete sequence reveals unusually simple genomic features in the hot-spring red alga Cyanidioschyzon merolae.</title>
        <authorList>
            <person name="Nozaki H."/>
            <person name="Takano H."/>
            <person name="Misumi O."/>
            <person name="Terasawa K."/>
            <person name="Matsuzaki M."/>
            <person name="Maruyama S."/>
            <person name="Nishida K."/>
            <person name="Yagisawa F."/>
            <person name="Yoshida Y."/>
            <person name="Fujiwara T."/>
            <person name="Takio S."/>
            <person name="Tamura K."/>
            <person name="Chung S.J."/>
            <person name="Nakamura S."/>
            <person name="Kuroiwa H."/>
            <person name="Tanaka K."/>
            <person name="Sato N."/>
            <person name="Kuroiwa T."/>
        </authorList>
    </citation>
    <scope>NUCLEOTIDE SEQUENCE [LARGE SCALE GENOMIC DNA]</scope>
    <source>
        <strain evidence="2 3">10D</strain>
    </source>
</reference>
<dbReference type="Gramene" id="CMP236CT">
    <property type="protein sequence ID" value="CMP236CT"/>
    <property type="gene ID" value="CMP236C"/>
</dbReference>
<dbReference type="EMBL" id="AP006498">
    <property type="protein sequence ID" value="BAM81854.1"/>
    <property type="molecule type" value="Genomic_DNA"/>
</dbReference>
<accession>M1VA13</accession>
<dbReference type="AlphaFoldDB" id="M1VA13"/>